<accession>A0A5S4FNW8</accession>
<dbReference type="Proteomes" id="UP000309128">
    <property type="component" value="Unassembled WGS sequence"/>
</dbReference>
<dbReference type="OrthoDB" id="2472181at2"/>
<dbReference type="Pfam" id="PF00501">
    <property type="entry name" value="AMP-binding"/>
    <property type="match status" value="1"/>
</dbReference>
<comment type="caution">
    <text evidence="2">The sequence shown here is derived from an EMBL/GenBank/DDBJ whole genome shotgun (WGS) entry which is preliminary data.</text>
</comment>
<dbReference type="SUPFAM" id="SSF56801">
    <property type="entry name" value="Acetyl-CoA synthetase-like"/>
    <property type="match status" value="1"/>
</dbReference>
<dbReference type="InterPro" id="IPR000873">
    <property type="entry name" value="AMP-dep_synth/lig_dom"/>
</dbReference>
<dbReference type="PROSITE" id="PS00455">
    <property type="entry name" value="AMP_BINDING"/>
    <property type="match status" value="1"/>
</dbReference>
<dbReference type="Gene3D" id="3.30.300.30">
    <property type="match status" value="1"/>
</dbReference>
<dbReference type="Gene3D" id="3.40.50.12780">
    <property type="entry name" value="N-terminal domain of ligase-like"/>
    <property type="match status" value="1"/>
</dbReference>
<dbReference type="AlphaFoldDB" id="A0A5S4FNW8"/>
<name>A0A5S4FNW8_9ACTN</name>
<evidence type="ECO:0000313" key="2">
    <source>
        <dbReference type="EMBL" id="TMR22437.1"/>
    </source>
</evidence>
<dbReference type="PANTHER" id="PTHR43767">
    <property type="entry name" value="LONG-CHAIN-FATTY-ACID--COA LIGASE"/>
    <property type="match status" value="1"/>
</dbReference>
<proteinExistence type="predicted"/>
<keyword evidence="3" id="KW-1185">Reference proteome</keyword>
<organism evidence="2 3">
    <name type="scientific">Nonomuraea turkmeniaca</name>
    <dbReference type="NCBI Taxonomy" id="103838"/>
    <lineage>
        <taxon>Bacteria</taxon>
        <taxon>Bacillati</taxon>
        <taxon>Actinomycetota</taxon>
        <taxon>Actinomycetes</taxon>
        <taxon>Streptosporangiales</taxon>
        <taxon>Streptosporangiaceae</taxon>
        <taxon>Nonomuraea</taxon>
    </lineage>
</organism>
<evidence type="ECO:0000313" key="3">
    <source>
        <dbReference type="Proteomes" id="UP000309128"/>
    </source>
</evidence>
<gene>
    <name evidence="2" type="ORF">ETD86_11355</name>
</gene>
<evidence type="ECO:0000259" key="1">
    <source>
        <dbReference type="Pfam" id="PF00501"/>
    </source>
</evidence>
<dbReference type="InterPro" id="IPR020845">
    <property type="entry name" value="AMP-binding_CS"/>
</dbReference>
<reference evidence="2 3" key="1">
    <citation type="submission" date="2019-05" db="EMBL/GenBank/DDBJ databases">
        <title>Draft genome sequence of Nonomuraea turkmeniaca DSM 43926.</title>
        <authorList>
            <person name="Saricaoglu S."/>
            <person name="Isik K."/>
        </authorList>
    </citation>
    <scope>NUCLEOTIDE SEQUENCE [LARGE SCALE GENOMIC DNA]</scope>
    <source>
        <strain evidence="2 3">DSM 43926</strain>
    </source>
</reference>
<dbReference type="PANTHER" id="PTHR43767:SF10">
    <property type="entry name" value="SURFACTIN SYNTHASE SUBUNIT 1"/>
    <property type="match status" value="1"/>
</dbReference>
<dbReference type="InterPro" id="IPR050237">
    <property type="entry name" value="ATP-dep_AMP-bd_enzyme"/>
</dbReference>
<dbReference type="EMBL" id="VCKY01000029">
    <property type="protein sequence ID" value="TMR22437.1"/>
    <property type="molecule type" value="Genomic_DNA"/>
</dbReference>
<dbReference type="InterPro" id="IPR042099">
    <property type="entry name" value="ANL_N_sf"/>
</dbReference>
<sequence>MPVPDRQAAAGPRCRCTKPAPPATCCCGNREDAMPYTVPDLLIEAANRHGTAPAVIDGGNVHTYQELTEQAHQHAGSLAARAAAGERVALLLPRDATTLALYFGAHLAGLVPVIVHDQLRPRQVAHIIGHAQAALTLTTARLKPLLRDCATDTPVLLPDQLTGPPLQQPVRVIDRDLAALAYTSGSTGAPKGVMLSHHNLVSGAVIVADYLDLTADDRTLALLPWSFDYGLNQVLATFAVGGTAVIQRSAFPPDICRTLLAADVTGLAGVPTLWAALTGHGSPFLREHYPHLRYLTNSGGPLPPPAISAIRAAHPHVDIYAMYGLTEAFRSTFLDPALINDKPGSVGKAIPNSAVDVLDAHGRRCPPQTTGEIVHRGPTVALGYWRDPEASARVFRPHPRLAAPHHETVVYSGDLGYIDPDGDLYITGRHDDMVKIRGIRTNPNEIESEIMASGLAAAVAAVIVSPTDTAAGPDRGIDEGTDGDTVPEGEPLTLVAVQARHPDLRLADLEAFCRSELPPHLRPHRITLIETMPTTPHGKVDRQLVRRLLTGAVPEPELQP</sequence>
<feature type="domain" description="AMP-dependent synthetase/ligase" evidence="1">
    <location>
        <begin position="44"/>
        <end position="385"/>
    </location>
</feature>
<dbReference type="InterPro" id="IPR045851">
    <property type="entry name" value="AMP-bd_C_sf"/>
</dbReference>
<protein>
    <recommendedName>
        <fullName evidence="1">AMP-dependent synthetase/ligase domain-containing protein</fullName>
    </recommendedName>
</protein>